<gene>
    <name evidence="6" type="ORF">KACHI17_20970</name>
</gene>
<dbReference type="Pfam" id="PF05726">
    <property type="entry name" value="Pirin_C"/>
    <property type="match status" value="1"/>
</dbReference>
<feature type="binding site" evidence="2">
    <location>
        <position position="108"/>
    </location>
    <ligand>
        <name>Fe cation</name>
        <dbReference type="ChEBI" id="CHEBI:24875"/>
    </ligand>
</feature>
<dbReference type="InterPro" id="IPR053186">
    <property type="entry name" value="QDO-related"/>
</dbReference>
<dbReference type="CDD" id="cd02909">
    <property type="entry name" value="cupin_pirin_N"/>
    <property type="match status" value="1"/>
</dbReference>
<sequence>MNKSRTIKSILYATPMDMGGMPIRQPFPSAKAESIDPFLLLHHADIKVPTHVDVKHAGVGPHPHRGFSPVSFIFKGGVHHRDSRGNNNVVYAGGTQWMNAGMGVIHSERPPADIHEIGGRQELIQLWVNTPAKHKMDQPSYQPLTADDTPKITTTDGLVQVNVIAGNLGNTTGKIHTLSDVNTFTATFQKGGKYFFQIPESHNAFIYVLQGKMQVTGDSEVEGKYVAVFQNDGEGFELEALEDSTVFIGTGEPINEPVASHGPFVMNNQTELMEAFRDYQLGKMGVLIEE</sequence>
<feature type="binding site" evidence="2">
    <location>
        <position position="62"/>
    </location>
    <ligand>
        <name>Fe cation</name>
        <dbReference type="ChEBI" id="CHEBI:24875"/>
    </ligand>
</feature>
<feature type="domain" description="Pirin C-terminal" evidence="5">
    <location>
        <begin position="187"/>
        <end position="285"/>
    </location>
</feature>
<reference evidence="6" key="1">
    <citation type="submission" date="2024-02" db="EMBL/GenBank/DDBJ databases">
        <title>Sediminibacterium planktonica sp. nov. and Sediminibacterium longus sp. nov., isolated from surface lake and river water.</title>
        <authorList>
            <person name="Watanabe K."/>
            <person name="Takemine S."/>
            <person name="Ishii Y."/>
            <person name="Ogata Y."/>
            <person name="Shindo C."/>
            <person name="Suda W."/>
        </authorList>
    </citation>
    <scope>NUCLEOTIDE SEQUENCE</scope>
    <source>
        <strain evidence="6">KACHI17</strain>
    </source>
</reference>
<dbReference type="InterPro" id="IPR008778">
    <property type="entry name" value="Pirin_C_dom"/>
</dbReference>
<proteinExistence type="inferred from homology"/>
<dbReference type="PANTHER" id="PTHR43594:SF1">
    <property type="entry name" value="QUERCETIN 2,3-DIOXYGENASE PA2418-RELATED"/>
    <property type="match status" value="1"/>
</dbReference>
<evidence type="ECO:0000256" key="2">
    <source>
        <dbReference type="PIRSR" id="PIRSR006232-1"/>
    </source>
</evidence>
<feature type="domain" description="Pirin N-terminal" evidence="4">
    <location>
        <begin position="24"/>
        <end position="128"/>
    </location>
</feature>
<comment type="similarity">
    <text evidence="1 3">Belongs to the pirin family.</text>
</comment>
<keyword evidence="2" id="KW-0408">Iron</keyword>
<dbReference type="Pfam" id="PF02678">
    <property type="entry name" value="Pirin"/>
    <property type="match status" value="1"/>
</dbReference>
<evidence type="ECO:0000259" key="5">
    <source>
        <dbReference type="Pfam" id="PF05726"/>
    </source>
</evidence>
<feature type="binding site" evidence="2">
    <location>
        <position position="64"/>
    </location>
    <ligand>
        <name>Fe cation</name>
        <dbReference type="ChEBI" id="CHEBI:24875"/>
    </ligand>
</feature>
<comment type="cofactor">
    <cofactor evidence="2">
        <name>Fe cation</name>
        <dbReference type="ChEBI" id="CHEBI:24875"/>
    </cofactor>
    <text evidence="2">Binds 1 Fe cation per subunit.</text>
</comment>
<keyword evidence="2" id="KW-0479">Metal-binding</keyword>
<dbReference type="PIRSF" id="PIRSF006232">
    <property type="entry name" value="Pirin"/>
    <property type="match status" value="1"/>
</dbReference>
<dbReference type="SUPFAM" id="SSF51182">
    <property type="entry name" value="RmlC-like cupins"/>
    <property type="match status" value="1"/>
</dbReference>
<dbReference type="CDD" id="cd02247">
    <property type="entry name" value="cupin_pirin_C"/>
    <property type="match status" value="1"/>
</dbReference>
<organism evidence="6">
    <name type="scientific">Sediminibacterium sp. KACHI17</name>
    <dbReference type="NCBI Taxonomy" id="1751071"/>
    <lineage>
        <taxon>Bacteria</taxon>
        <taxon>Pseudomonadati</taxon>
        <taxon>Bacteroidota</taxon>
        <taxon>Chitinophagia</taxon>
        <taxon>Chitinophagales</taxon>
        <taxon>Chitinophagaceae</taxon>
        <taxon>Sediminibacterium</taxon>
    </lineage>
</organism>
<dbReference type="RefSeq" id="WP_353548854.1">
    <property type="nucleotide sequence ID" value="NZ_AP029612.1"/>
</dbReference>
<dbReference type="EMBL" id="AP029612">
    <property type="protein sequence ID" value="BFG71216.1"/>
    <property type="molecule type" value="Genomic_DNA"/>
</dbReference>
<evidence type="ECO:0000256" key="3">
    <source>
        <dbReference type="RuleBase" id="RU003457"/>
    </source>
</evidence>
<dbReference type="AlphaFoldDB" id="A0AAT9GKP5"/>
<name>A0AAT9GKP5_9BACT</name>
<protein>
    <submittedName>
        <fullName evidence="6">Pirin family protein</fullName>
    </submittedName>
</protein>
<evidence type="ECO:0000313" key="6">
    <source>
        <dbReference type="EMBL" id="BFG71216.1"/>
    </source>
</evidence>
<dbReference type="Gene3D" id="2.60.120.10">
    <property type="entry name" value="Jelly Rolls"/>
    <property type="match status" value="2"/>
</dbReference>
<accession>A0AAT9GKP5</accession>
<dbReference type="InterPro" id="IPR012093">
    <property type="entry name" value="Pirin"/>
</dbReference>
<dbReference type="InterPro" id="IPR003829">
    <property type="entry name" value="Pirin_N_dom"/>
</dbReference>
<dbReference type="InterPro" id="IPR011051">
    <property type="entry name" value="RmlC_Cupin_sf"/>
</dbReference>
<dbReference type="PANTHER" id="PTHR43594">
    <property type="entry name" value="QUERCETIN 2,3-DIOXYGENASE"/>
    <property type="match status" value="1"/>
</dbReference>
<evidence type="ECO:0000256" key="1">
    <source>
        <dbReference type="ARBA" id="ARBA00008416"/>
    </source>
</evidence>
<feature type="binding site" evidence="2">
    <location>
        <position position="106"/>
    </location>
    <ligand>
        <name>Fe cation</name>
        <dbReference type="ChEBI" id="CHEBI:24875"/>
    </ligand>
</feature>
<dbReference type="InterPro" id="IPR014710">
    <property type="entry name" value="RmlC-like_jellyroll"/>
</dbReference>
<evidence type="ECO:0000259" key="4">
    <source>
        <dbReference type="Pfam" id="PF02678"/>
    </source>
</evidence>
<dbReference type="GO" id="GO:0046872">
    <property type="term" value="F:metal ion binding"/>
    <property type="evidence" value="ECO:0007669"/>
    <property type="project" value="UniProtKB-KW"/>
</dbReference>